<feature type="region of interest" description="Disordered" evidence="1">
    <location>
        <begin position="120"/>
        <end position="161"/>
    </location>
</feature>
<sequence length="161" mass="17728">MIDLYPDETCTTAASLFQNAEWNVVPEGLEHRTSGYFIARDVIAMRRGDLWEWPLHLAEKTWCRALPFREAFFAALNVFGVARDAGLASSFATGFGLKVGSGTTKAADDFVMLRDVLRPKTPKSGATRKRNPALEGRGTGRRSGMPAQQRTMEAAPQHATL</sequence>
<proteinExistence type="predicted"/>
<organism evidence="2 3">
    <name type="scientific">Methylobacterium adhaesivum</name>
    <dbReference type="NCBI Taxonomy" id="333297"/>
    <lineage>
        <taxon>Bacteria</taxon>
        <taxon>Pseudomonadati</taxon>
        <taxon>Pseudomonadota</taxon>
        <taxon>Alphaproteobacteria</taxon>
        <taxon>Hyphomicrobiales</taxon>
        <taxon>Methylobacteriaceae</taxon>
        <taxon>Methylobacterium</taxon>
    </lineage>
</organism>
<name>A0ABT8BGG1_9HYPH</name>
<dbReference type="RefSeq" id="WP_238225004.1">
    <property type="nucleotide sequence ID" value="NZ_BPQD01000009.1"/>
</dbReference>
<dbReference type="Proteomes" id="UP001224644">
    <property type="component" value="Unassembled WGS sequence"/>
</dbReference>
<comment type="caution">
    <text evidence="2">The sequence shown here is derived from an EMBL/GenBank/DDBJ whole genome shotgun (WGS) entry which is preliminary data.</text>
</comment>
<accession>A0ABT8BGG1</accession>
<gene>
    <name evidence="2" type="ORF">QWZ12_11440</name>
</gene>
<keyword evidence="3" id="KW-1185">Reference proteome</keyword>
<reference evidence="3" key="1">
    <citation type="journal article" date="2019" name="Int. J. Syst. Evol. Microbiol.">
        <title>The Global Catalogue of Microorganisms (GCM) 10K type strain sequencing project: providing services to taxonomists for standard genome sequencing and annotation.</title>
        <authorList>
            <consortium name="The Broad Institute Genomics Platform"/>
            <consortium name="The Broad Institute Genome Sequencing Center for Infectious Disease"/>
            <person name="Wu L."/>
            <person name="Ma J."/>
        </authorList>
    </citation>
    <scope>NUCLEOTIDE SEQUENCE [LARGE SCALE GENOMIC DNA]</scope>
    <source>
        <strain evidence="3">CECT 7069</strain>
    </source>
</reference>
<dbReference type="EMBL" id="JAUFPX010000008">
    <property type="protein sequence ID" value="MDN3591228.1"/>
    <property type="molecule type" value="Genomic_DNA"/>
</dbReference>
<evidence type="ECO:0000313" key="2">
    <source>
        <dbReference type="EMBL" id="MDN3591228.1"/>
    </source>
</evidence>
<evidence type="ECO:0000313" key="3">
    <source>
        <dbReference type="Proteomes" id="UP001224644"/>
    </source>
</evidence>
<evidence type="ECO:0000256" key="1">
    <source>
        <dbReference type="SAM" id="MobiDB-lite"/>
    </source>
</evidence>
<protein>
    <submittedName>
        <fullName evidence="2">Uncharacterized protein</fullName>
    </submittedName>
</protein>